<dbReference type="SUPFAM" id="SSF53335">
    <property type="entry name" value="S-adenosyl-L-methionine-dependent methyltransferases"/>
    <property type="match status" value="1"/>
</dbReference>
<keyword evidence="1" id="KW-0489">Methyltransferase</keyword>
<keyword evidence="3" id="KW-0949">S-adenosyl-L-methionine</keyword>
<dbReference type="PANTHER" id="PTHR11746">
    <property type="entry name" value="O-METHYLTRANSFERASE"/>
    <property type="match status" value="1"/>
</dbReference>
<feature type="domain" description="O-methyltransferase C-terminal" evidence="4">
    <location>
        <begin position="42"/>
        <end position="144"/>
    </location>
</feature>
<name>A0A822Z8M8_NELNU</name>
<dbReference type="InterPro" id="IPR016461">
    <property type="entry name" value="COMT-like"/>
</dbReference>
<dbReference type="Gene3D" id="3.40.50.150">
    <property type="entry name" value="Vaccinia Virus protein VP39"/>
    <property type="match status" value="1"/>
</dbReference>
<keyword evidence="2" id="KW-0808">Transferase</keyword>
<gene>
    <name evidence="5" type="ORF">HUJ06_014032</name>
</gene>
<proteinExistence type="predicted"/>
<sequence>MTKLKGVMAWLLSVNFLTRNPNGISLVPLLLINHDKLILDSWCHLKDAILESGIPFSKARGMTFFEYCETDSRYNKLFNKAMSVHSIIVMDQILDTYNGFESLEEVVDVGGGTGTTLEMITSKYPQIKGINFDLPHVIAEAPSYAGKSFLCLDLIIIILEKINITSVYRFLIE</sequence>
<evidence type="ECO:0000256" key="3">
    <source>
        <dbReference type="ARBA" id="ARBA00022691"/>
    </source>
</evidence>
<dbReference type="EMBL" id="DUZY01000005">
    <property type="protein sequence ID" value="DAD39709.1"/>
    <property type="molecule type" value="Genomic_DNA"/>
</dbReference>
<keyword evidence="6" id="KW-1185">Reference proteome</keyword>
<organism evidence="5 6">
    <name type="scientific">Nelumbo nucifera</name>
    <name type="common">Sacred lotus</name>
    <dbReference type="NCBI Taxonomy" id="4432"/>
    <lineage>
        <taxon>Eukaryota</taxon>
        <taxon>Viridiplantae</taxon>
        <taxon>Streptophyta</taxon>
        <taxon>Embryophyta</taxon>
        <taxon>Tracheophyta</taxon>
        <taxon>Spermatophyta</taxon>
        <taxon>Magnoliopsida</taxon>
        <taxon>Proteales</taxon>
        <taxon>Nelumbonaceae</taxon>
        <taxon>Nelumbo</taxon>
    </lineage>
</organism>
<evidence type="ECO:0000256" key="2">
    <source>
        <dbReference type="ARBA" id="ARBA00022679"/>
    </source>
</evidence>
<dbReference type="GO" id="GO:0032259">
    <property type="term" value="P:methylation"/>
    <property type="evidence" value="ECO:0007669"/>
    <property type="project" value="UniProtKB-KW"/>
</dbReference>
<comment type="caution">
    <text evidence="5">The sequence shown here is derived from an EMBL/GenBank/DDBJ whole genome shotgun (WGS) entry which is preliminary data.</text>
</comment>
<dbReference type="InterPro" id="IPR029063">
    <property type="entry name" value="SAM-dependent_MTases_sf"/>
</dbReference>
<dbReference type="PROSITE" id="PS51683">
    <property type="entry name" value="SAM_OMT_II"/>
    <property type="match status" value="1"/>
</dbReference>
<dbReference type="InterPro" id="IPR001077">
    <property type="entry name" value="COMT_C"/>
</dbReference>
<evidence type="ECO:0000256" key="1">
    <source>
        <dbReference type="ARBA" id="ARBA00022603"/>
    </source>
</evidence>
<reference evidence="5 6" key="1">
    <citation type="journal article" date="2020" name="Mol. Biol. Evol.">
        <title>Distinct Expression and Methylation Patterns for Genes with Different Fates following a Single Whole-Genome Duplication in Flowering Plants.</title>
        <authorList>
            <person name="Shi T."/>
            <person name="Rahmani R.S."/>
            <person name="Gugger P.F."/>
            <person name="Wang M."/>
            <person name="Li H."/>
            <person name="Zhang Y."/>
            <person name="Li Z."/>
            <person name="Wang Q."/>
            <person name="Van de Peer Y."/>
            <person name="Marchal K."/>
            <person name="Chen J."/>
        </authorList>
    </citation>
    <scope>NUCLEOTIDE SEQUENCE [LARGE SCALE GENOMIC DNA]</scope>
    <source>
        <tissue evidence="5">Leaf</tissue>
    </source>
</reference>
<dbReference type="AlphaFoldDB" id="A0A822Z8M8"/>
<accession>A0A822Z8M8</accession>
<evidence type="ECO:0000259" key="4">
    <source>
        <dbReference type="Pfam" id="PF00891"/>
    </source>
</evidence>
<evidence type="ECO:0000313" key="6">
    <source>
        <dbReference type="Proteomes" id="UP000607653"/>
    </source>
</evidence>
<dbReference type="Pfam" id="PF00891">
    <property type="entry name" value="Methyltransf_2"/>
    <property type="match status" value="1"/>
</dbReference>
<dbReference type="GO" id="GO:0008171">
    <property type="term" value="F:O-methyltransferase activity"/>
    <property type="evidence" value="ECO:0007669"/>
    <property type="project" value="InterPro"/>
</dbReference>
<dbReference type="Proteomes" id="UP000607653">
    <property type="component" value="Unassembled WGS sequence"/>
</dbReference>
<protein>
    <recommendedName>
        <fullName evidence="4">O-methyltransferase C-terminal domain-containing protein</fullName>
    </recommendedName>
</protein>
<evidence type="ECO:0000313" key="5">
    <source>
        <dbReference type="EMBL" id="DAD39709.1"/>
    </source>
</evidence>